<evidence type="ECO:0000313" key="6">
    <source>
        <dbReference type="EMBL" id="PIU41172.1"/>
    </source>
</evidence>
<gene>
    <name evidence="6" type="primary">lptC</name>
    <name evidence="6" type="ORF">COS99_07480</name>
</gene>
<dbReference type="Proteomes" id="UP000230052">
    <property type="component" value="Unassembled WGS sequence"/>
</dbReference>
<keyword evidence="3" id="KW-0812">Transmembrane</keyword>
<sequence length="199" mass="22480">MITRDTKNVLKKCSLLFTCILALFFLLTTYLVSQRKREAEQEKNSKTVFSKSNTYPEINGFTFTDYVSGKKKMELRAERASIKPKKIGFFKTPLVREAYMVKPEIYFFADGTEVTRVTAASATMDMGDRKILLKENVELTTADGKKITASKMALDVQHGLLSVPGAFTMDNKGVITRGRGLKSDIEFRRVLIKSEQITP</sequence>
<protein>
    <submittedName>
        <fullName evidence="6">LPS export ABC transporter periplasmic protein LptC</fullName>
    </submittedName>
</protein>
<evidence type="ECO:0000256" key="5">
    <source>
        <dbReference type="ARBA" id="ARBA00023136"/>
    </source>
</evidence>
<evidence type="ECO:0000256" key="4">
    <source>
        <dbReference type="ARBA" id="ARBA00022989"/>
    </source>
</evidence>
<dbReference type="InterPro" id="IPR052363">
    <property type="entry name" value="LPS_export_LptC"/>
</dbReference>
<proteinExistence type="predicted"/>
<dbReference type="NCBIfam" id="TIGR04409">
    <property type="entry name" value="LptC_YrbK"/>
    <property type="match status" value="1"/>
</dbReference>
<dbReference type="EMBL" id="PEWV01000071">
    <property type="protein sequence ID" value="PIU41172.1"/>
    <property type="molecule type" value="Genomic_DNA"/>
</dbReference>
<evidence type="ECO:0000313" key="7">
    <source>
        <dbReference type="Proteomes" id="UP000230052"/>
    </source>
</evidence>
<dbReference type="InterPro" id="IPR010664">
    <property type="entry name" value="LipoPS_assembly_LptC-rel"/>
</dbReference>
<dbReference type="PANTHER" id="PTHR37481:SF1">
    <property type="entry name" value="LIPOPOLYSACCHARIDE EXPORT SYSTEM PROTEIN LPTC"/>
    <property type="match status" value="1"/>
</dbReference>
<keyword evidence="1" id="KW-1003">Cell membrane</keyword>
<name>A0A2J0KRE3_9BACT</name>
<dbReference type="InterPro" id="IPR026265">
    <property type="entry name" value="LptC"/>
</dbReference>
<keyword evidence="5" id="KW-0472">Membrane</keyword>
<dbReference type="GO" id="GO:0005886">
    <property type="term" value="C:plasma membrane"/>
    <property type="evidence" value="ECO:0007669"/>
    <property type="project" value="InterPro"/>
</dbReference>
<dbReference type="GO" id="GO:0015221">
    <property type="term" value="F:lipopolysaccharide transmembrane transporter activity"/>
    <property type="evidence" value="ECO:0007669"/>
    <property type="project" value="InterPro"/>
</dbReference>
<evidence type="ECO:0000256" key="3">
    <source>
        <dbReference type="ARBA" id="ARBA00022692"/>
    </source>
</evidence>
<comment type="caution">
    <text evidence="6">The sequence shown here is derived from an EMBL/GenBank/DDBJ whole genome shotgun (WGS) entry which is preliminary data.</text>
</comment>
<accession>A0A2J0KRE3</accession>
<dbReference type="PANTHER" id="PTHR37481">
    <property type="entry name" value="LIPOPOLYSACCHARIDE EXPORT SYSTEM PROTEIN LPTC"/>
    <property type="match status" value="1"/>
</dbReference>
<dbReference type="Pfam" id="PF06835">
    <property type="entry name" value="LptC"/>
    <property type="match status" value="1"/>
</dbReference>
<evidence type="ECO:0000256" key="2">
    <source>
        <dbReference type="ARBA" id="ARBA00022519"/>
    </source>
</evidence>
<evidence type="ECO:0000256" key="1">
    <source>
        <dbReference type="ARBA" id="ARBA00022475"/>
    </source>
</evidence>
<dbReference type="GO" id="GO:0030288">
    <property type="term" value="C:outer membrane-bounded periplasmic space"/>
    <property type="evidence" value="ECO:0007669"/>
    <property type="project" value="TreeGrafter"/>
</dbReference>
<dbReference type="AlphaFoldDB" id="A0A2J0KRE3"/>
<organism evidence="6 7">
    <name type="scientific">Candidatus Aquitaenariimonas noxiae</name>
    <dbReference type="NCBI Taxonomy" id="1974741"/>
    <lineage>
        <taxon>Bacteria</taxon>
        <taxon>Pseudomonadati</taxon>
        <taxon>Candidatus Omnitrophota</taxon>
        <taxon>Candidatus Aquitaenariimonas</taxon>
    </lineage>
</organism>
<dbReference type="Gene3D" id="2.60.450.10">
    <property type="entry name" value="Lipopolysaccharide (LPS) transport protein A like domain"/>
    <property type="match status" value="1"/>
</dbReference>
<dbReference type="GO" id="GO:0017089">
    <property type="term" value="F:glycolipid transfer activity"/>
    <property type="evidence" value="ECO:0007669"/>
    <property type="project" value="TreeGrafter"/>
</dbReference>
<keyword evidence="4" id="KW-1133">Transmembrane helix</keyword>
<reference evidence="6 7" key="1">
    <citation type="submission" date="2017-09" db="EMBL/GenBank/DDBJ databases">
        <title>Depth-based differentiation of microbial function through sediment-hosted aquifers and enrichment of novel symbionts in the deep terrestrial subsurface.</title>
        <authorList>
            <person name="Probst A.J."/>
            <person name="Ladd B."/>
            <person name="Jarett J.K."/>
            <person name="Geller-Mcgrath D.E."/>
            <person name="Sieber C.M."/>
            <person name="Emerson J.B."/>
            <person name="Anantharaman K."/>
            <person name="Thomas B.C."/>
            <person name="Malmstrom R."/>
            <person name="Stieglmeier M."/>
            <person name="Klingl A."/>
            <person name="Woyke T."/>
            <person name="Ryan C.M."/>
            <person name="Banfield J.F."/>
        </authorList>
    </citation>
    <scope>NUCLEOTIDE SEQUENCE [LARGE SCALE GENOMIC DNA]</scope>
    <source>
        <strain evidence="6">CG07_land_8_20_14_0_80_42_15</strain>
    </source>
</reference>
<keyword evidence="2" id="KW-0997">Cell inner membrane</keyword>